<sequence length="441" mass="49670">MLEQTTTSISNFLNKHQHGARITLTALSASVLTAMAILGYQKITRHHLRTEETKERRSSIISLINDEYEEKDPLDEALVLEFLARNIAFLGEEGVSKIRKSFVIVVGNGAIGSYTSLMLVRSGIQHIRIIDKDVIRLRSLTCHAVAKVADVGKKKVDTMKKHLAHIAPNATIEPVCETLGPNNMDSLLSGQPDFVVDTLSSVKDKVLLAKYCKEHNIKIISSISAHGKADPSQIQLTDISSSAQDPLARMYRRQLRKYKIDRDIPVVYSIEKNLNFDKVPDFTKRSLPVFGPIASMFGMSLTTYVILQLAGFTAYELPETKGRDGVYSRIQKEVARKEEAVYGNKTDILDVDDIGYIFEELWQGKSAFSDTLDRALVMTRWDRSKPCSYTNTILVTKQEAKDHEALPEETDLHAHYGPIAEYVEKQLNLEKKVQQLWESCQ</sequence>
<accession>A0A2G4SS31</accession>
<dbReference type="EMBL" id="KZ303852">
    <property type="protein sequence ID" value="PHZ11196.1"/>
    <property type="molecule type" value="Genomic_DNA"/>
</dbReference>
<feature type="domain" description="THIF-type NAD/FAD binding fold" evidence="2">
    <location>
        <begin position="84"/>
        <end position="312"/>
    </location>
</feature>
<keyword evidence="1" id="KW-0812">Transmembrane</keyword>
<proteinExistence type="predicted"/>
<dbReference type="InterPro" id="IPR045886">
    <property type="entry name" value="ThiF/MoeB/HesA"/>
</dbReference>
<dbReference type="GO" id="GO:0061504">
    <property type="term" value="P:cyclic threonylcarbamoyladenosine biosynthetic process"/>
    <property type="evidence" value="ECO:0007669"/>
    <property type="project" value="TreeGrafter"/>
</dbReference>
<dbReference type="RefSeq" id="XP_023464904.1">
    <property type="nucleotide sequence ID" value="XM_023609009.1"/>
</dbReference>
<dbReference type="AlphaFoldDB" id="A0A2G4SS31"/>
<dbReference type="GO" id="GO:0061503">
    <property type="term" value="F:tRNA threonylcarbamoyladenosine dehydratase"/>
    <property type="evidence" value="ECO:0007669"/>
    <property type="project" value="TreeGrafter"/>
</dbReference>
<dbReference type="GO" id="GO:0008641">
    <property type="term" value="F:ubiquitin-like modifier activating enzyme activity"/>
    <property type="evidence" value="ECO:0007669"/>
    <property type="project" value="InterPro"/>
</dbReference>
<keyword evidence="4" id="KW-1185">Reference proteome</keyword>
<dbReference type="InterPro" id="IPR035985">
    <property type="entry name" value="Ubiquitin-activating_enz"/>
</dbReference>
<keyword evidence="1" id="KW-0472">Membrane</keyword>
<dbReference type="GO" id="GO:0005741">
    <property type="term" value="C:mitochondrial outer membrane"/>
    <property type="evidence" value="ECO:0007669"/>
    <property type="project" value="TreeGrafter"/>
</dbReference>
<dbReference type="STRING" id="1340429.A0A2G4SS31"/>
<evidence type="ECO:0000313" key="4">
    <source>
        <dbReference type="Proteomes" id="UP000242254"/>
    </source>
</evidence>
<dbReference type="CDD" id="cd00755">
    <property type="entry name" value="YgdL_like"/>
    <property type="match status" value="1"/>
</dbReference>
<dbReference type="InterPro" id="IPR000594">
    <property type="entry name" value="ThiF_NAD_FAD-bd"/>
</dbReference>
<protein>
    <recommendedName>
        <fullName evidence="2">THIF-type NAD/FAD binding fold domain-containing protein</fullName>
    </recommendedName>
</protein>
<reference evidence="3 4" key="1">
    <citation type="journal article" date="2016" name="Proc. Natl. Acad. Sci. U.S.A.">
        <title>Lipid metabolic changes in an early divergent fungus govern the establishment of a mutualistic symbiosis with endobacteria.</title>
        <authorList>
            <person name="Lastovetsky O.A."/>
            <person name="Gaspar M.L."/>
            <person name="Mondo S.J."/>
            <person name="LaButti K.M."/>
            <person name="Sandor L."/>
            <person name="Grigoriev I.V."/>
            <person name="Henry S.A."/>
            <person name="Pawlowska T.E."/>
        </authorList>
    </citation>
    <scope>NUCLEOTIDE SEQUENCE [LARGE SCALE GENOMIC DNA]</scope>
    <source>
        <strain evidence="3 4">ATCC 52813</strain>
    </source>
</reference>
<evidence type="ECO:0000256" key="1">
    <source>
        <dbReference type="SAM" id="Phobius"/>
    </source>
</evidence>
<dbReference type="PANTHER" id="PTHR43267">
    <property type="entry name" value="TRNA THREONYLCARBAMOYLADENOSINE DEHYDRATASE"/>
    <property type="match status" value="1"/>
</dbReference>
<evidence type="ECO:0000259" key="2">
    <source>
        <dbReference type="Pfam" id="PF00899"/>
    </source>
</evidence>
<evidence type="ECO:0000313" key="3">
    <source>
        <dbReference type="EMBL" id="PHZ11196.1"/>
    </source>
</evidence>
<dbReference type="GeneID" id="35439999"/>
<dbReference type="Gene3D" id="3.40.50.720">
    <property type="entry name" value="NAD(P)-binding Rossmann-like Domain"/>
    <property type="match status" value="1"/>
</dbReference>
<dbReference type="PANTHER" id="PTHR43267:SF2">
    <property type="entry name" value="TRNA THREONYLCARBAMOYLADENOSINE DEHYDRATASE 1-RELATED"/>
    <property type="match status" value="1"/>
</dbReference>
<organism evidence="3 4">
    <name type="scientific">Rhizopus microsporus ATCC 52813</name>
    <dbReference type="NCBI Taxonomy" id="1340429"/>
    <lineage>
        <taxon>Eukaryota</taxon>
        <taxon>Fungi</taxon>
        <taxon>Fungi incertae sedis</taxon>
        <taxon>Mucoromycota</taxon>
        <taxon>Mucoromycotina</taxon>
        <taxon>Mucoromycetes</taxon>
        <taxon>Mucorales</taxon>
        <taxon>Mucorineae</taxon>
        <taxon>Rhizopodaceae</taxon>
        <taxon>Rhizopus</taxon>
    </lineage>
</organism>
<name>A0A2G4SS31_RHIZD</name>
<dbReference type="Pfam" id="PF00899">
    <property type="entry name" value="ThiF"/>
    <property type="match status" value="1"/>
</dbReference>
<dbReference type="SUPFAM" id="SSF69572">
    <property type="entry name" value="Activating enzymes of the ubiquitin-like proteins"/>
    <property type="match status" value="1"/>
</dbReference>
<gene>
    <name evidence="3" type="ORF">RHIMIDRAFT_238638</name>
</gene>
<dbReference type="Proteomes" id="UP000242254">
    <property type="component" value="Unassembled WGS sequence"/>
</dbReference>
<feature type="transmembrane region" description="Helical" evidence="1">
    <location>
        <begin position="20"/>
        <end position="40"/>
    </location>
</feature>
<keyword evidence="1" id="KW-1133">Transmembrane helix</keyword>